<dbReference type="GO" id="GO:0003873">
    <property type="term" value="F:6-phosphofructo-2-kinase activity"/>
    <property type="evidence" value="ECO:0007669"/>
    <property type="project" value="TreeGrafter"/>
</dbReference>
<dbReference type="AlphaFoldDB" id="A0A817UE63"/>
<dbReference type="InterPro" id="IPR013078">
    <property type="entry name" value="His_Pase_superF_clade-1"/>
</dbReference>
<proteinExistence type="inferred from homology"/>
<evidence type="ECO:0000313" key="3">
    <source>
        <dbReference type="EMBL" id="CAF3330448.1"/>
    </source>
</evidence>
<comment type="similarity">
    <text evidence="1">In the C-terminal section; belongs to the phosphoglycerate mutase family.</text>
</comment>
<dbReference type="InterPro" id="IPR003094">
    <property type="entry name" value="6Pfruct_kin"/>
</dbReference>
<dbReference type="Gene3D" id="3.90.176.10">
    <property type="entry name" value="Toxin ADP-ribosyltransferase, Chain A, domain 1"/>
    <property type="match status" value="1"/>
</dbReference>
<dbReference type="SUPFAM" id="SSF48452">
    <property type="entry name" value="TPR-like"/>
    <property type="match status" value="1"/>
</dbReference>
<dbReference type="PROSITE" id="PS51996">
    <property type="entry name" value="TR_MART"/>
    <property type="match status" value="1"/>
</dbReference>
<dbReference type="Proteomes" id="UP000663865">
    <property type="component" value="Unassembled WGS sequence"/>
</dbReference>
<evidence type="ECO:0000256" key="1">
    <source>
        <dbReference type="ARBA" id="ARBA00008408"/>
    </source>
</evidence>
<dbReference type="SMART" id="SM00028">
    <property type="entry name" value="TPR"/>
    <property type="match status" value="2"/>
</dbReference>
<dbReference type="GO" id="GO:0005829">
    <property type="term" value="C:cytosol"/>
    <property type="evidence" value="ECO:0007669"/>
    <property type="project" value="TreeGrafter"/>
</dbReference>
<dbReference type="Gene3D" id="1.25.40.10">
    <property type="entry name" value="Tetratricopeptide repeat domain"/>
    <property type="match status" value="1"/>
</dbReference>
<dbReference type="PROSITE" id="PS50005">
    <property type="entry name" value="TPR"/>
    <property type="match status" value="1"/>
</dbReference>
<keyword evidence="2" id="KW-0802">TPR repeat</keyword>
<accession>A0A817UE63</accession>
<dbReference type="GO" id="GO:0006003">
    <property type="term" value="P:fructose 2,6-bisphosphate metabolic process"/>
    <property type="evidence" value="ECO:0007669"/>
    <property type="project" value="InterPro"/>
</dbReference>
<dbReference type="PANTHER" id="PTHR10606">
    <property type="entry name" value="6-PHOSPHOFRUCTO-2-KINASE/FRUCTOSE-2,6-BISPHOSPHATASE"/>
    <property type="match status" value="1"/>
</dbReference>
<comment type="caution">
    <text evidence="3">The sequence shown here is derived from an EMBL/GenBank/DDBJ whole genome shotgun (WGS) entry which is preliminary data.</text>
</comment>
<dbReference type="EMBL" id="CAJNYV010000039">
    <property type="protein sequence ID" value="CAF3330448.1"/>
    <property type="molecule type" value="Genomic_DNA"/>
</dbReference>
<dbReference type="CDD" id="cd07067">
    <property type="entry name" value="HP_PGM_like"/>
    <property type="match status" value="1"/>
</dbReference>
<dbReference type="GO" id="GO:0004331">
    <property type="term" value="F:fructose-2,6-bisphosphate 2-phosphatase activity"/>
    <property type="evidence" value="ECO:0007669"/>
    <property type="project" value="TreeGrafter"/>
</dbReference>
<feature type="repeat" description="TPR" evidence="2">
    <location>
        <begin position="402"/>
        <end position="435"/>
    </location>
</feature>
<dbReference type="PANTHER" id="PTHR10606:SF44">
    <property type="entry name" value="6-PHOSPHOFRUCTO 2-KINASE_FRUCTOSE 2,6-BISPHOSPHATASE LONG FORM"/>
    <property type="match status" value="1"/>
</dbReference>
<sequence>MIGEVPHFDTFKPISAQKSFCDLNNESLQFLLFQSLIEALVKRQYEKDAFSYMWQILRQDYASNPAQVEKIRKLATEYTPQKAIHYYTKTSGVFRLINKAFRMEDVERIYRFGCYLADLHKQLEETGNEQRLNQNKNIKKTFRGKKVERGVVQQLKDSKGHVIALNGLLSTSTDPEVAKMYSGGETIQSDYQNVTFEMHIDFSTTKLLRPYADVTKLSEISDDSEVLFFTGFVWKIEDVEESPANVWLIKLRSCTDKDADLLEYIEEARRDCSYLTIGTILQELGDHAQASNFYQRMLKDENLTDKIRCDILVHQAKLAENQGEYLQALEYLKVVESVKLETASNPNQSARLRPLFAHKNLTSKLRIFYNMGMLYWKDAKSKLARQYFEAALQQKGSDDELATVLNSYGRFEFGFGNIQQALNYLQKAVQLAKDDELLSDCTKNLSMSYHDLIARLEPVIMELERAENLLVVCHQAVARCILAYFLDKDRESVPYIEVPLHTVIKLTPTAYGCMMESIPLSVEAVNTYRSKPKNFVSNRSVAEPSNQFGELDLEPKTVSTRTQIIYQNSGTAIETTDTSGNQTQHLDNVTSDTTLNNCFSSVHACLTKQA</sequence>
<dbReference type="Pfam" id="PF13424">
    <property type="entry name" value="TPR_12"/>
    <property type="match status" value="1"/>
</dbReference>
<evidence type="ECO:0000256" key="2">
    <source>
        <dbReference type="PROSITE-ProRule" id="PRU00339"/>
    </source>
</evidence>
<dbReference type="SUPFAM" id="SSF53254">
    <property type="entry name" value="Phosphoglycerate mutase-like"/>
    <property type="match status" value="1"/>
</dbReference>
<name>A0A817UE63_9BILA</name>
<organism evidence="3 4">
    <name type="scientific">Rotaria socialis</name>
    <dbReference type="NCBI Taxonomy" id="392032"/>
    <lineage>
        <taxon>Eukaryota</taxon>
        <taxon>Metazoa</taxon>
        <taxon>Spiralia</taxon>
        <taxon>Gnathifera</taxon>
        <taxon>Rotifera</taxon>
        <taxon>Eurotatoria</taxon>
        <taxon>Bdelloidea</taxon>
        <taxon>Philodinida</taxon>
        <taxon>Philodinidae</taxon>
        <taxon>Rotaria</taxon>
    </lineage>
</organism>
<dbReference type="InterPro" id="IPR011990">
    <property type="entry name" value="TPR-like_helical_dom_sf"/>
</dbReference>
<reference evidence="3" key="1">
    <citation type="submission" date="2021-02" db="EMBL/GenBank/DDBJ databases">
        <authorList>
            <person name="Nowell W R."/>
        </authorList>
    </citation>
    <scope>NUCLEOTIDE SEQUENCE</scope>
</reference>
<dbReference type="GO" id="GO:0005524">
    <property type="term" value="F:ATP binding"/>
    <property type="evidence" value="ECO:0007669"/>
    <property type="project" value="InterPro"/>
</dbReference>
<protein>
    <submittedName>
        <fullName evidence="3">Uncharacterized protein</fullName>
    </submittedName>
</protein>
<evidence type="ECO:0000313" key="4">
    <source>
        <dbReference type="Proteomes" id="UP000663865"/>
    </source>
</evidence>
<dbReference type="Pfam" id="PF00300">
    <property type="entry name" value="His_Phos_1"/>
    <property type="match status" value="1"/>
</dbReference>
<dbReference type="Gene3D" id="3.40.50.1240">
    <property type="entry name" value="Phosphoglycerate mutase-like"/>
    <property type="match status" value="1"/>
</dbReference>
<dbReference type="SUPFAM" id="SSF56399">
    <property type="entry name" value="ADP-ribosylation"/>
    <property type="match status" value="1"/>
</dbReference>
<dbReference type="InterPro" id="IPR019734">
    <property type="entry name" value="TPR_rpt"/>
</dbReference>
<dbReference type="Pfam" id="PF13181">
    <property type="entry name" value="TPR_8"/>
    <property type="match status" value="1"/>
</dbReference>
<gene>
    <name evidence="3" type="ORF">KIK155_LOCUS1548</name>
</gene>
<dbReference type="InterPro" id="IPR029033">
    <property type="entry name" value="His_PPase_superfam"/>
</dbReference>